<keyword evidence="2" id="KW-0378">Hydrolase</keyword>
<dbReference type="eggNOG" id="KOG0698">
    <property type="taxonomic scope" value="Eukaryota"/>
</dbReference>
<dbReference type="SUPFAM" id="SSF81606">
    <property type="entry name" value="PP2C-like"/>
    <property type="match status" value="1"/>
</dbReference>
<proteinExistence type="predicted"/>
<dbReference type="EnsemblPlants" id="ONIVA08G02320.1">
    <property type="protein sequence ID" value="ONIVA08G02320.1"/>
    <property type="gene ID" value="ONIVA08G02320"/>
</dbReference>
<evidence type="ECO:0000313" key="9">
    <source>
        <dbReference type="Proteomes" id="UP000006591"/>
    </source>
</evidence>
<feature type="region of interest" description="Disordered" evidence="6">
    <location>
        <begin position="33"/>
        <end position="100"/>
    </location>
</feature>
<evidence type="ECO:0000256" key="4">
    <source>
        <dbReference type="ARBA" id="ARBA00047761"/>
    </source>
</evidence>
<dbReference type="Pfam" id="PF00481">
    <property type="entry name" value="PP2C"/>
    <property type="match status" value="1"/>
</dbReference>
<organism evidence="8">
    <name type="scientific">Oryza nivara</name>
    <name type="common">Indian wild rice</name>
    <name type="synonym">Oryza sativa f. spontanea</name>
    <dbReference type="NCBI Taxonomy" id="4536"/>
    <lineage>
        <taxon>Eukaryota</taxon>
        <taxon>Viridiplantae</taxon>
        <taxon>Streptophyta</taxon>
        <taxon>Embryophyta</taxon>
        <taxon>Tracheophyta</taxon>
        <taxon>Spermatophyta</taxon>
        <taxon>Magnoliopsida</taxon>
        <taxon>Liliopsida</taxon>
        <taxon>Poales</taxon>
        <taxon>Poaceae</taxon>
        <taxon>BOP clade</taxon>
        <taxon>Oryzoideae</taxon>
        <taxon>Oryzeae</taxon>
        <taxon>Oryzinae</taxon>
        <taxon>Oryza</taxon>
    </lineage>
</organism>
<evidence type="ECO:0000256" key="6">
    <source>
        <dbReference type="SAM" id="MobiDB-lite"/>
    </source>
</evidence>
<protein>
    <recommendedName>
        <fullName evidence="1">protein-serine/threonine phosphatase</fullName>
        <ecNumber evidence="1">3.1.3.16</ecNumber>
    </recommendedName>
</protein>
<dbReference type="STRING" id="4536.A0A0E0I711"/>
<accession>A0A0E0I711</accession>
<reference evidence="8" key="1">
    <citation type="submission" date="2015-04" db="UniProtKB">
        <authorList>
            <consortium name="EnsemblPlants"/>
        </authorList>
    </citation>
    <scope>IDENTIFICATION</scope>
    <source>
        <strain evidence="8">SL10</strain>
    </source>
</reference>
<dbReference type="InterPro" id="IPR001932">
    <property type="entry name" value="PPM-type_phosphatase-like_dom"/>
</dbReference>
<dbReference type="PANTHER" id="PTHR47992">
    <property type="entry name" value="PROTEIN PHOSPHATASE"/>
    <property type="match status" value="1"/>
</dbReference>
<dbReference type="EC" id="3.1.3.16" evidence="1"/>
<evidence type="ECO:0000259" key="7">
    <source>
        <dbReference type="PROSITE" id="PS51746"/>
    </source>
</evidence>
<feature type="domain" description="PPM-type phosphatase" evidence="7">
    <location>
        <begin position="292"/>
        <end position="419"/>
    </location>
</feature>
<evidence type="ECO:0000256" key="5">
    <source>
        <dbReference type="ARBA" id="ARBA00048336"/>
    </source>
</evidence>
<evidence type="ECO:0000256" key="3">
    <source>
        <dbReference type="ARBA" id="ARBA00022912"/>
    </source>
</evidence>
<dbReference type="InterPro" id="IPR036457">
    <property type="entry name" value="PPM-type-like_dom_sf"/>
</dbReference>
<feature type="region of interest" description="Disordered" evidence="6">
    <location>
        <begin position="122"/>
        <end position="145"/>
    </location>
</feature>
<feature type="compositionally biased region" description="Basic and acidic residues" evidence="6">
    <location>
        <begin position="73"/>
        <end position="83"/>
    </location>
</feature>
<dbReference type="AlphaFoldDB" id="A0A0E0I711"/>
<dbReference type="HOGENOM" id="CLU_054289_0_0_1"/>
<evidence type="ECO:0000256" key="1">
    <source>
        <dbReference type="ARBA" id="ARBA00013081"/>
    </source>
</evidence>
<dbReference type="Proteomes" id="UP000006591">
    <property type="component" value="Chromosome 8"/>
</dbReference>
<reference evidence="8" key="2">
    <citation type="submission" date="2018-04" db="EMBL/GenBank/DDBJ databases">
        <title>OnivRS2 (Oryza nivara Reference Sequence Version 2).</title>
        <authorList>
            <person name="Zhang J."/>
            <person name="Kudrna D."/>
            <person name="Lee S."/>
            <person name="Talag J."/>
            <person name="Rajasekar S."/>
            <person name="Welchert J."/>
            <person name="Hsing Y.-I."/>
            <person name="Wing R.A."/>
        </authorList>
    </citation>
    <scope>NUCLEOTIDE SEQUENCE [LARGE SCALE GENOMIC DNA]</scope>
    <source>
        <strain evidence="8">SL10</strain>
    </source>
</reference>
<keyword evidence="9" id="KW-1185">Reference proteome</keyword>
<evidence type="ECO:0000256" key="2">
    <source>
        <dbReference type="ARBA" id="ARBA00022801"/>
    </source>
</evidence>
<comment type="catalytic activity">
    <reaction evidence="5">
        <text>O-phospho-L-threonyl-[protein] + H2O = L-threonyl-[protein] + phosphate</text>
        <dbReference type="Rhea" id="RHEA:47004"/>
        <dbReference type="Rhea" id="RHEA-COMP:11060"/>
        <dbReference type="Rhea" id="RHEA-COMP:11605"/>
        <dbReference type="ChEBI" id="CHEBI:15377"/>
        <dbReference type="ChEBI" id="CHEBI:30013"/>
        <dbReference type="ChEBI" id="CHEBI:43474"/>
        <dbReference type="ChEBI" id="CHEBI:61977"/>
        <dbReference type="EC" id="3.1.3.16"/>
    </reaction>
</comment>
<dbReference type="GO" id="GO:0004722">
    <property type="term" value="F:protein serine/threonine phosphatase activity"/>
    <property type="evidence" value="ECO:0007669"/>
    <property type="project" value="UniProtKB-EC"/>
</dbReference>
<evidence type="ECO:0000313" key="8">
    <source>
        <dbReference type="EnsemblPlants" id="ONIVA08G02320.1"/>
    </source>
</evidence>
<feature type="compositionally biased region" description="Low complexity" evidence="6">
    <location>
        <begin position="190"/>
        <end position="220"/>
    </location>
</feature>
<sequence length="419" mass="47113">MDISQATKEPLPSYGQHQLLGRDCNLSSLPSIAAPHRQAASTSSAEATKERIAYHKNEADPRKRRPRQTPRYESFRTEKDHPRSSMHRNFSEVTPPRRTRRVMSSPLVRNWKRFVGNMKERHDDVSKKVNGAHGRRRRRTGQRHGKAFASVFTSHTQAPHIDDHRIVHDVSQAVIPRCNQTRQRIHIHTSRAGGSPAASNPAGARLDSAQPPSSPEPSQAMQRRHTQPPPTPRPLPISSFPAAQLLPHFHMLPLTSTRHQPRFSVQDFCGALDLTTGLQKMGRSKLSTNKVTHGFHLLEGRSGHDMEDYHVAEYKYANNHEFGLFAIYDGHLGDKVPSYLKANLFNNILKEPLFWTNPQEAIKNAYSSTNKYILENSKQLGPGGSTAVTAIVVEPKKTIDSRRCVGTSPKRRPQGGHDM</sequence>
<dbReference type="Gene3D" id="3.60.40.10">
    <property type="entry name" value="PPM-type phosphatase domain"/>
    <property type="match status" value="1"/>
</dbReference>
<feature type="compositionally biased region" description="Basic residues" evidence="6">
    <location>
        <begin position="133"/>
        <end position="145"/>
    </location>
</feature>
<dbReference type="Gramene" id="ONIVA08G02320.1">
    <property type="protein sequence ID" value="ONIVA08G02320.1"/>
    <property type="gene ID" value="ONIVA08G02320"/>
</dbReference>
<feature type="compositionally biased region" description="Basic and acidic residues" evidence="6">
    <location>
        <begin position="47"/>
        <end position="61"/>
    </location>
</feature>
<keyword evidence="3" id="KW-0904">Protein phosphatase</keyword>
<comment type="catalytic activity">
    <reaction evidence="4">
        <text>O-phospho-L-seryl-[protein] + H2O = L-seryl-[protein] + phosphate</text>
        <dbReference type="Rhea" id="RHEA:20629"/>
        <dbReference type="Rhea" id="RHEA-COMP:9863"/>
        <dbReference type="Rhea" id="RHEA-COMP:11604"/>
        <dbReference type="ChEBI" id="CHEBI:15377"/>
        <dbReference type="ChEBI" id="CHEBI:29999"/>
        <dbReference type="ChEBI" id="CHEBI:43474"/>
        <dbReference type="ChEBI" id="CHEBI:83421"/>
        <dbReference type="EC" id="3.1.3.16"/>
    </reaction>
</comment>
<dbReference type="PROSITE" id="PS51746">
    <property type="entry name" value="PPM_2"/>
    <property type="match status" value="1"/>
</dbReference>
<feature type="region of interest" description="Disordered" evidence="6">
    <location>
        <begin position="189"/>
        <end position="239"/>
    </location>
</feature>
<name>A0A0E0I711_ORYNI</name>
<dbReference type="InterPro" id="IPR015655">
    <property type="entry name" value="PP2C"/>
</dbReference>